<sequence length="226" mass="25070">MFFFSWFSGKSRQAKHASMPRGKLPPAGAQRGELDDGSSKTKNHDSREQLYEAIREVMTHSGILSSSYKFKVLDLDRRSSSYLVMIDLTSSKGDAVLQPAELETLIVQRAMVRYEIVVSAVYWRLNEIAVVSKLSPPSVSAVFPLPTQPVNKKEFLQEPIQADEVAAFRLALLAASAHSSPVLPEKNTKASSGLHRSAHLLDFEDTEVTQSFSYPALSNTQYGDLH</sequence>
<protein>
    <submittedName>
        <fullName evidence="2">Uncharacterized protein</fullName>
    </submittedName>
</protein>
<organism evidence="2">
    <name type="scientific">Polaromonas hydrogenivorans</name>
    <dbReference type="NCBI Taxonomy" id="335476"/>
    <lineage>
        <taxon>Bacteria</taxon>
        <taxon>Pseudomonadati</taxon>
        <taxon>Pseudomonadota</taxon>
        <taxon>Betaproteobacteria</taxon>
        <taxon>Burkholderiales</taxon>
        <taxon>Comamonadaceae</taxon>
        <taxon>Polaromonas</taxon>
    </lineage>
</organism>
<accession>A0AAU7LRL6</accession>
<proteinExistence type="predicted"/>
<reference evidence="2" key="1">
    <citation type="submission" date="2024-05" db="EMBL/GenBank/DDBJ databases">
        <authorList>
            <person name="Bunk B."/>
            <person name="Swiderski J."/>
            <person name="Sproer C."/>
            <person name="Thiel V."/>
        </authorList>
    </citation>
    <scope>NUCLEOTIDE SEQUENCE</scope>
    <source>
        <strain evidence="2">DSM 17735</strain>
    </source>
</reference>
<feature type="compositionally biased region" description="Basic and acidic residues" evidence="1">
    <location>
        <begin position="32"/>
        <end position="46"/>
    </location>
</feature>
<gene>
    <name evidence="2" type="ORF">ABLV49_20705</name>
</gene>
<evidence type="ECO:0000313" key="2">
    <source>
        <dbReference type="EMBL" id="XBP70252.1"/>
    </source>
</evidence>
<feature type="region of interest" description="Disordered" evidence="1">
    <location>
        <begin position="15"/>
        <end position="46"/>
    </location>
</feature>
<evidence type="ECO:0000256" key="1">
    <source>
        <dbReference type="SAM" id="MobiDB-lite"/>
    </source>
</evidence>
<name>A0AAU7LRL6_9BURK</name>
<dbReference type="RefSeq" id="WP_349279475.1">
    <property type="nucleotide sequence ID" value="NZ_CBCSCU010000005.1"/>
</dbReference>
<dbReference type="EMBL" id="CP157675">
    <property type="protein sequence ID" value="XBP70252.1"/>
    <property type="molecule type" value="Genomic_DNA"/>
</dbReference>
<dbReference type="AlphaFoldDB" id="A0AAU7LRL6"/>